<protein>
    <submittedName>
        <fullName evidence="5">GntR family transcriptional regulator</fullName>
    </submittedName>
</protein>
<dbReference type="SUPFAM" id="SSF48008">
    <property type="entry name" value="GntR ligand-binding domain-like"/>
    <property type="match status" value="1"/>
</dbReference>
<dbReference type="SMART" id="SM00895">
    <property type="entry name" value="FCD"/>
    <property type="match status" value="1"/>
</dbReference>
<keyword evidence="1" id="KW-0805">Transcription regulation</keyword>
<dbReference type="InterPro" id="IPR011711">
    <property type="entry name" value="GntR_C"/>
</dbReference>
<dbReference type="EMBL" id="JAIBOA010000005">
    <property type="protein sequence ID" value="MBW8482827.1"/>
    <property type="molecule type" value="Genomic_DNA"/>
</dbReference>
<evidence type="ECO:0000256" key="1">
    <source>
        <dbReference type="ARBA" id="ARBA00023015"/>
    </source>
</evidence>
<dbReference type="SMART" id="SM00345">
    <property type="entry name" value="HTH_GNTR"/>
    <property type="match status" value="1"/>
</dbReference>
<dbReference type="Proteomes" id="UP000774570">
    <property type="component" value="Unassembled WGS sequence"/>
</dbReference>
<dbReference type="Pfam" id="PF00392">
    <property type="entry name" value="GntR"/>
    <property type="match status" value="1"/>
</dbReference>
<gene>
    <name evidence="5" type="ORF">K1Y72_10640</name>
</gene>
<feature type="domain" description="HTH gntR-type" evidence="4">
    <location>
        <begin position="11"/>
        <end position="78"/>
    </location>
</feature>
<comment type="caution">
    <text evidence="5">The sequence shown here is derived from an EMBL/GenBank/DDBJ whole genome shotgun (WGS) entry which is preliminary data.</text>
</comment>
<dbReference type="Gene3D" id="1.20.120.530">
    <property type="entry name" value="GntR ligand-binding domain-like"/>
    <property type="match status" value="1"/>
</dbReference>
<evidence type="ECO:0000313" key="6">
    <source>
        <dbReference type="Proteomes" id="UP000774570"/>
    </source>
</evidence>
<evidence type="ECO:0000256" key="3">
    <source>
        <dbReference type="ARBA" id="ARBA00023163"/>
    </source>
</evidence>
<keyword evidence="6" id="KW-1185">Reference proteome</keyword>
<evidence type="ECO:0000256" key="2">
    <source>
        <dbReference type="ARBA" id="ARBA00023125"/>
    </source>
</evidence>
<dbReference type="PANTHER" id="PTHR43537">
    <property type="entry name" value="TRANSCRIPTIONAL REGULATOR, GNTR FAMILY"/>
    <property type="match status" value="1"/>
</dbReference>
<keyword evidence="3" id="KW-0804">Transcription</keyword>
<evidence type="ECO:0000259" key="4">
    <source>
        <dbReference type="PROSITE" id="PS50949"/>
    </source>
</evidence>
<organism evidence="5 6">
    <name type="scientific">Actinomadura parmotrematis</name>
    <dbReference type="NCBI Taxonomy" id="2864039"/>
    <lineage>
        <taxon>Bacteria</taxon>
        <taxon>Bacillati</taxon>
        <taxon>Actinomycetota</taxon>
        <taxon>Actinomycetes</taxon>
        <taxon>Streptosporangiales</taxon>
        <taxon>Thermomonosporaceae</taxon>
        <taxon>Actinomadura</taxon>
    </lineage>
</organism>
<dbReference type="InterPro" id="IPR000524">
    <property type="entry name" value="Tscrpt_reg_HTH_GntR"/>
</dbReference>
<keyword evidence="2" id="KW-0238">DNA-binding</keyword>
<reference evidence="5 6" key="1">
    <citation type="submission" date="2021-07" db="EMBL/GenBank/DDBJ databases">
        <title>Actinomadura sp. PM05-2 isolated from lichen.</title>
        <authorList>
            <person name="Somphong A."/>
            <person name="Phongsopitanun W."/>
            <person name="Tanasupawat S."/>
            <person name="Peongsungnone V."/>
        </authorList>
    </citation>
    <scope>NUCLEOTIDE SEQUENCE [LARGE SCALE GENOMIC DNA]</scope>
    <source>
        <strain evidence="5 6">PM05-2</strain>
    </source>
</reference>
<dbReference type="InterPro" id="IPR008920">
    <property type="entry name" value="TF_FadR/GntR_C"/>
</dbReference>
<dbReference type="RefSeq" id="WP_220165606.1">
    <property type="nucleotide sequence ID" value="NZ_JAIBOA010000005.1"/>
</dbReference>
<proteinExistence type="predicted"/>
<dbReference type="PRINTS" id="PR00035">
    <property type="entry name" value="HTHGNTR"/>
</dbReference>
<dbReference type="PANTHER" id="PTHR43537:SF45">
    <property type="entry name" value="GNTR FAMILY REGULATORY PROTEIN"/>
    <property type="match status" value="1"/>
</dbReference>
<dbReference type="SUPFAM" id="SSF46785">
    <property type="entry name" value="Winged helix' DNA-binding domain"/>
    <property type="match status" value="1"/>
</dbReference>
<name>A0ABS7FR20_9ACTN</name>
<accession>A0ABS7FR20</accession>
<dbReference type="CDD" id="cd07377">
    <property type="entry name" value="WHTH_GntR"/>
    <property type="match status" value="1"/>
</dbReference>
<sequence>MQSRASGVDVARAADVAYAALREMILTGGAAAGSRLGEAELAGTLGLSRTPVREALARLGADGLVEVLPHKGARVVRWSAADLEEIFELRGVLEPYAAGRAARRGLPDGALAELEAFCDGMEEAAAAGGFQRVAELNDRFHAAVIAASGNRRLPPLLTSVVHAPLVLGTFHRYDAASLARSMAHHREITAALRARDPAWAGAVMRSHIRAAAGHLIDHVRTSEDSA</sequence>
<dbReference type="Gene3D" id="1.10.10.10">
    <property type="entry name" value="Winged helix-like DNA-binding domain superfamily/Winged helix DNA-binding domain"/>
    <property type="match status" value="1"/>
</dbReference>
<dbReference type="InterPro" id="IPR036390">
    <property type="entry name" value="WH_DNA-bd_sf"/>
</dbReference>
<dbReference type="PROSITE" id="PS50949">
    <property type="entry name" value="HTH_GNTR"/>
    <property type="match status" value="1"/>
</dbReference>
<evidence type="ECO:0000313" key="5">
    <source>
        <dbReference type="EMBL" id="MBW8482827.1"/>
    </source>
</evidence>
<dbReference type="InterPro" id="IPR036388">
    <property type="entry name" value="WH-like_DNA-bd_sf"/>
</dbReference>
<dbReference type="Pfam" id="PF07729">
    <property type="entry name" value="FCD"/>
    <property type="match status" value="1"/>
</dbReference>